<dbReference type="Gene3D" id="3.30.1460.30">
    <property type="entry name" value="YgaC/TfoX-N like chaperone"/>
    <property type="match status" value="1"/>
</dbReference>
<organism evidence="3 4">
    <name type="scientific">Leucobacter chromiireducens subsp. chromiireducens</name>
    <dbReference type="NCBI Taxonomy" id="660067"/>
    <lineage>
        <taxon>Bacteria</taxon>
        <taxon>Bacillati</taxon>
        <taxon>Actinomycetota</taxon>
        <taxon>Actinomycetes</taxon>
        <taxon>Micrococcales</taxon>
        <taxon>Microbacteriaceae</taxon>
        <taxon>Leucobacter</taxon>
    </lineage>
</organism>
<gene>
    <name evidence="3" type="ORF">D3226_08950</name>
</gene>
<dbReference type="InterPro" id="IPR007076">
    <property type="entry name" value="TfoX_N"/>
</dbReference>
<proteinExistence type="predicted"/>
<evidence type="ECO:0000256" key="1">
    <source>
        <dbReference type="SAM" id="MobiDB-lite"/>
    </source>
</evidence>
<evidence type="ECO:0000313" key="3">
    <source>
        <dbReference type="EMBL" id="MBL3690084.1"/>
    </source>
</evidence>
<dbReference type="EMBL" id="QYAD01000003">
    <property type="protein sequence ID" value="MBL3690084.1"/>
    <property type="molecule type" value="Genomic_DNA"/>
</dbReference>
<dbReference type="Proteomes" id="UP001646141">
    <property type="component" value="Unassembled WGS sequence"/>
</dbReference>
<keyword evidence="4" id="KW-1185">Reference proteome</keyword>
<comment type="caution">
    <text evidence="3">The sequence shown here is derived from an EMBL/GenBank/DDBJ whole genome shotgun (WGS) entry which is preliminary data.</text>
</comment>
<dbReference type="Pfam" id="PF04993">
    <property type="entry name" value="TfoX_N"/>
    <property type="match status" value="1"/>
</dbReference>
<name>A0ABS1SQ21_9MICO</name>
<feature type="compositionally biased region" description="Low complexity" evidence="1">
    <location>
        <begin position="130"/>
        <end position="145"/>
    </location>
</feature>
<evidence type="ECO:0000313" key="4">
    <source>
        <dbReference type="Proteomes" id="UP001646141"/>
    </source>
</evidence>
<accession>A0ABS1SQ21</accession>
<dbReference type="SUPFAM" id="SSF159894">
    <property type="entry name" value="YgaC/TfoX-N like"/>
    <property type="match status" value="1"/>
</dbReference>
<feature type="domain" description="TfoX N-terminal" evidence="2">
    <location>
        <begin position="13"/>
        <end position="73"/>
    </location>
</feature>
<reference evidence="3 4" key="1">
    <citation type="submission" date="2018-09" db="EMBL/GenBank/DDBJ databases">
        <title>Comparative genomics of Leucobacter spp.</title>
        <authorList>
            <person name="Reis A.C."/>
            <person name="Kolvenbach B.A."/>
            <person name="Corvini P.F.X."/>
            <person name="Nunes O.C."/>
        </authorList>
    </citation>
    <scope>NUCLEOTIDE SEQUENCE [LARGE SCALE GENOMIC DNA]</scope>
    <source>
        <strain evidence="3 4">L-1</strain>
    </source>
</reference>
<feature type="region of interest" description="Disordered" evidence="1">
    <location>
        <begin position="95"/>
        <end position="145"/>
    </location>
</feature>
<sequence>MASSSEYLTHVLDLLTEAEAITSRAMMGEYVLYSHGKVFDRVSDDRFLFKDTEAARALLPSATRATPYPGAKQMPLVESEDRELLAQTIRAMFPVFPNPDLERRNSRRRKPPRAEVPASPPGSTQDSSTRRSPTAAPRSAASPRR</sequence>
<protein>
    <submittedName>
        <fullName evidence="3">Transcriptional regulator</fullName>
    </submittedName>
</protein>
<evidence type="ECO:0000259" key="2">
    <source>
        <dbReference type="Pfam" id="PF04993"/>
    </source>
</evidence>